<evidence type="ECO:0000313" key="1">
    <source>
        <dbReference type="EMBL" id="QJA51072.1"/>
    </source>
</evidence>
<dbReference type="EMBL" id="MT144882">
    <property type="protein sequence ID" value="QJI00883.1"/>
    <property type="molecule type" value="Genomic_DNA"/>
</dbReference>
<dbReference type="AlphaFoldDB" id="A0A6H1ZUD2"/>
<protein>
    <submittedName>
        <fullName evidence="1">Uncharacterized protein</fullName>
    </submittedName>
</protein>
<dbReference type="EMBL" id="MT144236">
    <property type="protein sequence ID" value="QJA51072.1"/>
    <property type="molecule type" value="Genomic_DNA"/>
</dbReference>
<reference evidence="1" key="1">
    <citation type="submission" date="2020-03" db="EMBL/GenBank/DDBJ databases">
        <title>The deep terrestrial virosphere.</title>
        <authorList>
            <person name="Holmfeldt K."/>
            <person name="Nilsson E."/>
            <person name="Simone D."/>
            <person name="Lopez-Fernandez M."/>
            <person name="Wu X."/>
            <person name="de Brujin I."/>
            <person name="Lundin D."/>
            <person name="Andersson A."/>
            <person name="Bertilsson S."/>
            <person name="Dopson M."/>
        </authorList>
    </citation>
    <scope>NUCLEOTIDE SEQUENCE</scope>
    <source>
        <strain evidence="1">TM448A01973</strain>
        <strain evidence="2">TM448B02147</strain>
    </source>
</reference>
<accession>A0A6H1ZUD2</accession>
<gene>
    <name evidence="1" type="ORF">TM448A01973_0004</name>
    <name evidence="2" type="ORF">TM448B02147_0019</name>
</gene>
<sequence length="56" mass="6604">MFFKLKIRSNASLWYDIEEYFIWRDCAKLQKMGYRKPDVAYDAGQGPKQGLWLGGL</sequence>
<name>A0A6H1ZUD2_9ZZZZ</name>
<proteinExistence type="predicted"/>
<evidence type="ECO:0000313" key="2">
    <source>
        <dbReference type="EMBL" id="QJI00883.1"/>
    </source>
</evidence>
<organism evidence="1">
    <name type="scientific">viral metagenome</name>
    <dbReference type="NCBI Taxonomy" id="1070528"/>
    <lineage>
        <taxon>unclassified sequences</taxon>
        <taxon>metagenomes</taxon>
        <taxon>organismal metagenomes</taxon>
    </lineage>
</organism>